<dbReference type="PANTHER" id="PTHR10851:SF0">
    <property type="entry name" value="PYRIDOXINE-5'-PHOSPHATE OXIDASE"/>
    <property type="match status" value="1"/>
</dbReference>
<evidence type="ECO:0000256" key="9">
    <source>
        <dbReference type="PIRSR" id="PIRSR000190-2"/>
    </source>
</evidence>
<dbReference type="HAMAP" id="MF_01629">
    <property type="entry name" value="PdxH"/>
    <property type="match status" value="1"/>
</dbReference>
<dbReference type="Proteomes" id="UP000251891">
    <property type="component" value="Unassembled WGS sequence"/>
</dbReference>
<dbReference type="NCBIfam" id="TIGR00558">
    <property type="entry name" value="pdxH"/>
    <property type="match status" value="1"/>
</dbReference>
<evidence type="ECO:0000259" key="11">
    <source>
        <dbReference type="Pfam" id="PF10590"/>
    </source>
</evidence>
<keyword evidence="6 7" id="KW-0664">Pyridoxine biosynthesis</keyword>
<keyword evidence="5 7" id="KW-0560">Oxidoreductase</keyword>
<dbReference type="InterPro" id="IPR012349">
    <property type="entry name" value="Split_barrel_FMN-bd"/>
</dbReference>
<comment type="catalytic activity">
    <reaction evidence="7">
        <text>pyridoxine 5'-phosphate + O2 = pyridoxal 5'-phosphate + H2O2</text>
        <dbReference type="Rhea" id="RHEA:15149"/>
        <dbReference type="ChEBI" id="CHEBI:15379"/>
        <dbReference type="ChEBI" id="CHEBI:16240"/>
        <dbReference type="ChEBI" id="CHEBI:58589"/>
        <dbReference type="ChEBI" id="CHEBI:597326"/>
        <dbReference type="EC" id="1.4.3.5"/>
    </reaction>
</comment>
<evidence type="ECO:0000256" key="3">
    <source>
        <dbReference type="ARBA" id="ARBA00022630"/>
    </source>
</evidence>
<evidence type="ECO:0000256" key="1">
    <source>
        <dbReference type="ARBA" id="ARBA00007301"/>
    </source>
</evidence>
<dbReference type="Pfam" id="PF01243">
    <property type="entry name" value="PNPOx_N"/>
    <property type="match status" value="1"/>
</dbReference>
<dbReference type="UniPathway" id="UPA01068">
    <property type="reaction ID" value="UER00304"/>
</dbReference>
<comment type="pathway">
    <text evidence="7">Cofactor metabolism; pyridoxal 5'-phosphate salvage; pyridoxal 5'-phosphate from pyridoxamine 5'-phosphate: step 1/1.</text>
</comment>
<evidence type="ECO:0000256" key="4">
    <source>
        <dbReference type="ARBA" id="ARBA00022643"/>
    </source>
</evidence>
<dbReference type="FunFam" id="2.30.110.10:FF:000020">
    <property type="entry name" value="PNPO isoform 11"/>
    <property type="match status" value="1"/>
</dbReference>
<feature type="binding site" evidence="7 8">
    <location>
        <begin position="197"/>
        <end position="199"/>
    </location>
    <ligand>
        <name>substrate</name>
    </ligand>
</feature>
<dbReference type="GO" id="GO:0010181">
    <property type="term" value="F:FMN binding"/>
    <property type="evidence" value="ECO:0007669"/>
    <property type="project" value="UniProtKB-UniRule"/>
</dbReference>
<gene>
    <name evidence="7 12" type="primary">pdxH</name>
    <name evidence="12" type="ORF">DPM19_06820</name>
</gene>
<feature type="binding site" evidence="7 9">
    <location>
        <position position="191"/>
    </location>
    <ligand>
        <name>FMN</name>
        <dbReference type="ChEBI" id="CHEBI:58210"/>
    </ligand>
</feature>
<dbReference type="NCBIfam" id="NF004231">
    <property type="entry name" value="PRK05679.1"/>
    <property type="match status" value="1"/>
</dbReference>
<dbReference type="OrthoDB" id="9780392at2"/>
<comment type="function">
    <text evidence="7">Catalyzes the oxidation of either pyridoxine 5'-phosphate (PNP) or pyridoxamine 5'-phosphate (PMP) into pyridoxal 5'-phosphate (PLP).</text>
</comment>
<dbReference type="EC" id="1.4.3.5" evidence="7"/>
<feature type="binding site" evidence="7 9">
    <location>
        <position position="86"/>
    </location>
    <ligand>
        <name>FMN</name>
        <dbReference type="ChEBI" id="CHEBI:58210"/>
    </ligand>
</feature>
<dbReference type="PROSITE" id="PS01064">
    <property type="entry name" value="PYRIDOX_OXIDASE"/>
    <property type="match status" value="1"/>
</dbReference>
<evidence type="ECO:0000313" key="12">
    <source>
        <dbReference type="EMBL" id="RAY15512.1"/>
    </source>
</evidence>
<keyword evidence="4 7" id="KW-0288">FMN</keyword>
<dbReference type="InterPro" id="IPR019576">
    <property type="entry name" value="Pyridoxamine_oxidase_dimer_C"/>
</dbReference>
<dbReference type="AlphaFoldDB" id="A0A365H920"/>
<feature type="binding site" evidence="7 9">
    <location>
        <begin position="145"/>
        <end position="146"/>
    </location>
    <ligand>
        <name>FMN</name>
        <dbReference type="ChEBI" id="CHEBI:58210"/>
    </ligand>
</feature>
<dbReference type="GO" id="GO:0004733">
    <property type="term" value="F:pyridoxamine phosphate oxidase activity"/>
    <property type="evidence" value="ECO:0007669"/>
    <property type="project" value="UniProtKB-UniRule"/>
</dbReference>
<dbReference type="Gene3D" id="2.30.110.10">
    <property type="entry name" value="Electron Transport, Fmn-binding Protein, Chain A"/>
    <property type="match status" value="1"/>
</dbReference>
<dbReference type="GO" id="GO:0008615">
    <property type="term" value="P:pyridoxine biosynthetic process"/>
    <property type="evidence" value="ECO:0007669"/>
    <property type="project" value="UniProtKB-UniRule"/>
</dbReference>
<keyword evidence="13" id="KW-1185">Reference proteome</keyword>
<dbReference type="PANTHER" id="PTHR10851">
    <property type="entry name" value="PYRIDOXINE-5-PHOSPHATE OXIDASE"/>
    <property type="match status" value="1"/>
</dbReference>
<evidence type="ECO:0000256" key="8">
    <source>
        <dbReference type="PIRSR" id="PIRSR000190-1"/>
    </source>
</evidence>
<comment type="catalytic activity">
    <reaction evidence="7">
        <text>pyridoxamine 5'-phosphate + O2 + H2O = pyridoxal 5'-phosphate + H2O2 + NH4(+)</text>
        <dbReference type="Rhea" id="RHEA:15817"/>
        <dbReference type="ChEBI" id="CHEBI:15377"/>
        <dbReference type="ChEBI" id="CHEBI:15379"/>
        <dbReference type="ChEBI" id="CHEBI:16240"/>
        <dbReference type="ChEBI" id="CHEBI:28938"/>
        <dbReference type="ChEBI" id="CHEBI:58451"/>
        <dbReference type="ChEBI" id="CHEBI:597326"/>
        <dbReference type="EC" id="1.4.3.5"/>
    </reaction>
</comment>
<feature type="domain" description="Pyridoxine 5'-phosphate oxidase dimerisation C-terminal" evidence="11">
    <location>
        <begin position="178"/>
        <end position="218"/>
    </location>
</feature>
<evidence type="ECO:0000256" key="2">
    <source>
        <dbReference type="ARBA" id="ARBA00011738"/>
    </source>
</evidence>
<dbReference type="SUPFAM" id="SSF50475">
    <property type="entry name" value="FMN-binding split barrel"/>
    <property type="match status" value="1"/>
</dbReference>
<dbReference type="Pfam" id="PF10590">
    <property type="entry name" value="PNP_phzG_C"/>
    <property type="match status" value="1"/>
</dbReference>
<dbReference type="InterPro" id="IPR011576">
    <property type="entry name" value="Pyridox_Oxase_N"/>
</dbReference>
<evidence type="ECO:0000256" key="5">
    <source>
        <dbReference type="ARBA" id="ARBA00023002"/>
    </source>
</evidence>
<dbReference type="EMBL" id="QLYX01000003">
    <property type="protein sequence ID" value="RAY15512.1"/>
    <property type="molecule type" value="Genomic_DNA"/>
</dbReference>
<keyword evidence="3 7" id="KW-0285">Flavoprotein</keyword>
<reference evidence="12 13" key="1">
    <citation type="submission" date="2018-06" db="EMBL/GenBank/DDBJ databases">
        <title>Actinomadura craniellae sp. nov. isolated from marine sponge Craniella sp.</title>
        <authorList>
            <person name="Li L."/>
            <person name="Xu Q.H."/>
            <person name="Lin H.W."/>
            <person name="Lu Y.H."/>
        </authorList>
    </citation>
    <scope>NUCLEOTIDE SEQUENCE [LARGE SCALE GENOMIC DNA]</scope>
    <source>
        <strain evidence="12 13">LHW63021</strain>
    </source>
</reference>
<evidence type="ECO:0000256" key="7">
    <source>
        <dbReference type="HAMAP-Rule" id="MF_01629"/>
    </source>
</evidence>
<feature type="binding site" evidence="7 8">
    <location>
        <position position="70"/>
    </location>
    <ligand>
        <name>substrate</name>
    </ligand>
</feature>
<comment type="subunit">
    <text evidence="2 7">Homodimer.</text>
</comment>
<sequence>MQRPTSDSAGFRRSYEGAGLSESALPAEPFSQFSEWFIDAVGAGLPEPNAMVLATATPDGVPSARTVLLKGHGPDGFRFFTNHTSRKGRDLAANPRAALVFPWHQLSRQVVVNGEVTPLSREESAAYFRSRPPGSRLGAWASERQSAVIAARDELVDQYAAAAERWPDPDGIPLPDFWGGFLVVPETVEFWQGRPDRLHDRLRYRREGRGWTIERLSP</sequence>
<feature type="binding site" evidence="7 9">
    <location>
        <position position="109"/>
    </location>
    <ligand>
        <name>FMN</name>
        <dbReference type="ChEBI" id="CHEBI:58210"/>
    </ligand>
</feature>
<accession>A0A365H920</accession>
<feature type="binding site" evidence="7 8">
    <location>
        <position position="131"/>
    </location>
    <ligand>
        <name>substrate</name>
    </ligand>
</feature>
<comment type="similarity">
    <text evidence="1 7">Belongs to the pyridoxamine 5'-phosphate oxidase family.</text>
</comment>
<feature type="binding site" evidence="7 9">
    <location>
        <position position="87"/>
    </location>
    <ligand>
        <name>FMN</name>
        <dbReference type="ChEBI" id="CHEBI:58210"/>
    </ligand>
</feature>
<feature type="binding site" evidence="7 8">
    <location>
        <position position="127"/>
    </location>
    <ligand>
        <name>substrate</name>
    </ligand>
</feature>
<name>A0A365H920_9ACTN</name>
<feature type="domain" description="Pyridoxamine 5'-phosphate oxidase N-terminal" evidence="10">
    <location>
        <begin position="39"/>
        <end position="158"/>
    </location>
</feature>
<organism evidence="12 13">
    <name type="scientific">Actinomadura craniellae</name>
    <dbReference type="NCBI Taxonomy" id="2231787"/>
    <lineage>
        <taxon>Bacteria</taxon>
        <taxon>Bacillati</taxon>
        <taxon>Actinomycetota</taxon>
        <taxon>Actinomycetes</taxon>
        <taxon>Streptosporangiales</taxon>
        <taxon>Thermomonosporaceae</taxon>
        <taxon>Actinomadura</taxon>
    </lineage>
</organism>
<feature type="binding site" evidence="7 9">
    <location>
        <begin position="80"/>
        <end position="81"/>
    </location>
    <ligand>
        <name>FMN</name>
        <dbReference type="ChEBI" id="CHEBI:58210"/>
    </ligand>
</feature>
<dbReference type="PIRSF" id="PIRSF000190">
    <property type="entry name" value="Pyd_amn-ph_oxd"/>
    <property type="match status" value="1"/>
</dbReference>
<feature type="binding site" evidence="8">
    <location>
        <begin position="12"/>
        <end position="15"/>
    </location>
    <ligand>
        <name>substrate</name>
    </ligand>
</feature>
<evidence type="ECO:0000256" key="6">
    <source>
        <dbReference type="ARBA" id="ARBA00023096"/>
    </source>
</evidence>
<feature type="binding site" evidence="7 8">
    <location>
        <position position="135"/>
    </location>
    <ligand>
        <name>substrate</name>
    </ligand>
</feature>
<evidence type="ECO:0000313" key="13">
    <source>
        <dbReference type="Proteomes" id="UP000251891"/>
    </source>
</evidence>
<comment type="pathway">
    <text evidence="7">Cofactor metabolism; pyridoxal 5'-phosphate salvage; pyridoxal 5'-phosphate from pyridoxine 5'-phosphate: step 1/1.</text>
</comment>
<protein>
    <recommendedName>
        <fullName evidence="7">Pyridoxine/pyridoxamine 5'-phosphate oxidase</fullName>
        <ecNumber evidence="7">1.4.3.5</ecNumber>
    </recommendedName>
    <alternativeName>
        <fullName evidence="7">PNP/PMP oxidase</fullName>
        <shortName evidence="7">PNPOx</shortName>
    </alternativeName>
    <alternativeName>
        <fullName evidence="7">Pyridoxal 5'-phosphate synthase</fullName>
    </alternativeName>
</protein>
<dbReference type="InterPro" id="IPR019740">
    <property type="entry name" value="Pyridox_Oxase_CS"/>
</dbReference>
<proteinExistence type="inferred from homology"/>
<feature type="binding site" evidence="7 9">
    <location>
        <position position="201"/>
    </location>
    <ligand>
        <name>FMN</name>
        <dbReference type="ChEBI" id="CHEBI:58210"/>
    </ligand>
</feature>
<comment type="cofactor">
    <cofactor evidence="7 9">
        <name>FMN</name>
        <dbReference type="ChEBI" id="CHEBI:58210"/>
    </cofactor>
    <text evidence="7 9">Binds 1 FMN per subunit.</text>
</comment>
<evidence type="ECO:0000259" key="10">
    <source>
        <dbReference type="Pfam" id="PF01243"/>
    </source>
</evidence>
<comment type="caution">
    <text evidence="12">The sequence shown here is derived from an EMBL/GenBank/DDBJ whole genome shotgun (WGS) entry which is preliminary data.</text>
</comment>
<dbReference type="InterPro" id="IPR000659">
    <property type="entry name" value="Pyridox_Oxase"/>
</dbReference>
<feature type="binding site" evidence="7 9">
    <location>
        <begin position="65"/>
        <end position="70"/>
    </location>
    <ligand>
        <name>FMN</name>
        <dbReference type="ChEBI" id="CHEBI:58210"/>
    </ligand>
</feature>